<dbReference type="EMBL" id="BMIO01000002">
    <property type="protein sequence ID" value="GGD36753.1"/>
    <property type="molecule type" value="Genomic_DNA"/>
</dbReference>
<reference evidence="2 3" key="1">
    <citation type="journal article" date="2014" name="Int. J. Syst. Evol. Microbiol.">
        <title>Complete genome sequence of Corynebacterium casei LMG S-19264T (=DSM 44701T), isolated from a smear-ripened cheese.</title>
        <authorList>
            <consortium name="US DOE Joint Genome Institute (JGI-PGF)"/>
            <person name="Walter F."/>
            <person name="Albersmeier A."/>
            <person name="Kalinowski J."/>
            <person name="Ruckert C."/>
        </authorList>
    </citation>
    <scope>NUCLEOTIDE SEQUENCE [LARGE SCALE GENOMIC DNA]</scope>
    <source>
        <strain evidence="2 3">CGMCC 1.15358</strain>
    </source>
</reference>
<dbReference type="RefSeq" id="WP_172807516.1">
    <property type="nucleotide sequence ID" value="NZ_BMIO01000002.1"/>
</dbReference>
<dbReference type="PANTHER" id="PTHR46401:SF2">
    <property type="entry name" value="GLYCOSYLTRANSFERASE WBBK-RELATED"/>
    <property type="match status" value="1"/>
</dbReference>
<proteinExistence type="predicted"/>
<evidence type="ECO:0008006" key="4">
    <source>
        <dbReference type="Google" id="ProtNLM"/>
    </source>
</evidence>
<dbReference type="AlphaFoldDB" id="A0A916YB54"/>
<keyword evidence="3" id="KW-1185">Reference proteome</keyword>
<keyword evidence="1" id="KW-0808">Transferase</keyword>
<evidence type="ECO:0000256" key="1">
    <source>
        <dbReference type="ARBA" id="ARBA00022679"/>
    </source>
</evidence>
<dbReference type="Pfam" id="PF13692">
    <property type="entry name" value="Glyco_trans_1_4"/>
    <property type="match status" value="1"/>
</dbReference>
<comment type="caution">
    <text evidence="2">The sequence shown here is derived from an EMBL/GenBank/DDBJ whole genome shotgun (WGS) entry which is preliminary data.</text>
</comment>
<dbReference type="Proteomes" id="UP000598997">
    <property type="component" value="Unassembled WGS sequence"/>
</dbReference>
<dbReference type="PANTHER" id="PTHR46401">
    <property type="entry name" value="GLYCOSYLTRANSFERASE WBBK-RELATED"/>
    <property type="match status" value="1"/>
</dbReference>
<dbReference type="GO" id="GO:0016757">
    <property type="term" value="F:glycosyltransferase activity"/>
    <property type="evidence" value="ECO:0007669"/>
    <property type="project" value="TreeGrafter"/>
</dbReference>
<dbReference type="SUPFAM" id="SSF53756">
    <property type="entry name" value="UDP-Glycosyltransferase/glycogen phosphorylase"/>
    <property type="match status" value="1"/>
</dbReference>
<accession>A0A916YB54</accession>
<name>A0A916YB54_9SPHN</name>
<dbReference type="CDD" id="cd03801">
    <property type="entry name" value="GT4_PimA-like"/>
    <property type="match status" value="1"/>
</dbReference>
<dbReference type="GO" id="GO:0009103">
    <property type="term" value="P:lipopolysaccharide biosynthetic process"/>
    <property type="evidence" value="ECO:0007669"/>
    <property type="project" value="TreeGrafter"/>
</dbReference>
<sequence length="305" mass="33188">MHAERGARLAAKSGAHLYCYGNYLPEPADRPPHSGIIDFEFHPHPGLTRKLLTEDAALFPEVAISHAEEIAALDRAAINNAWRQADAIVCASSMTRRTLEFAGCDANNITVIPYGFQPSEVPPPDRPTGRCEFLFVGQGIQRKGLHHLLRAWAANPPRDSRLTVVAYRIDPGIAALATHPTIRLLGYLDRPALQEIYAASDVFVMPSLVEGFGLVYLEALATGCHVIATTNTGVPDLALGGDAATVIEPGDLSRLGEVMHDLAERKCSGLLDPQAIARQAATRPWSTFRREIGDHAAQFLRSYKV</sequence>
<gene>
    <name evidence="2" type="ORF">GCM10010989_08580</name>
</gene>
<dbReference type="Gene3D" id="3.40.50.2000">
    <property type="entry name" value="Glycogen Phosphorylase B"/>
    <property type="match status" value="2"/>
</dbReference>
<evidence type="ECO:0000313" key="3">
    <source>
        <dbReference type="Proteomes" id="UP000598997"/>
    </source>
</evidence>
<evidence type="ECO:0000313" key="2">
    <source>
        <dbReference type="EMBL" id="GGD36753.1"/>
    </source>
</evidence>
<organism evidence="2 3">
    <name type="scientific">Croceicoccus pelagius</name>
    <dbReference type="NCBI Taxonomy" id="1703341"/>
    <lineage>
        <taxon>Bacteria</taxon>
        <taxon>Pseudomonadati</taxon>
        <taxon>Pseudomonadota</taxon>
        <taxon>Alphaproteobacteria</taxon>
        <taxon>Sphingomonadales</taxon>
        <taxon>Erythrobacteraceae</taxon>
        <taxon>Croceicoccus</taxon>
    </lineage>
</organism>
<protein>
    <recommendedName>
        <fullName evidence="4">Glycosyl transferase family 1 domain-containing protein</fullName>
    </recommendedName>
</protein>